<accession>A0A8K0KRJ3</accession>
<dbReference type="Gene3D" id="1.20.5.110">
    <property type="match status" value="1"/>
</dbReference>
<keyword evidence="10" id="KW-1185">Reference proteome</keyword>
<evidence type="ECO:0000256" key="6">
    <source>
        <dbReference type="SAM" id="Coils"/>
    </source>
</evidence>
<comment type="caution">
    <text evidence="9">The sequence shown here is derived from an EMBL/GenBank/DDBJ whole genome shotgun (WGS) entry which is preliminary data.</text>
</comment>
<keyword evidence="4" id="KW-0342">GTP-binding</keyword>
<evidence type="ECO:0000256" key="7">
    <source>
        <dbReference type="SAM" id="Phobius"/>
    </source>
</evidence>
<proteinExistence type="predicted"/>
<dbReference type="PANTHER" id="PTHR10465:SF3">
    <property type="entry name" value="TRANSMEMBRANE GTPASE MARF-RELATED"/>
    <property type="match status" value="1"/>
</dbReference>
<dbReference type="GO" id="GO:0005525">
    <property type="term" value="F:GTP binding"/>
    <property type="evidence" value="ECO:0007669"/>
    <property type="project" value="UniProtKB-KW"/>
</dbReference>
<dbReference type="SUPFAM" id="SSF111479">
    <property type="entry name" value="Fzo-like conserved region"/>
    <property type="match status" value="1"/>
</dbReference>
<keyword evidence="2" id="KW-0547">Nucleotide-binding</keyword>
<evidence type="ECO:0000256" key="4">
    <source>
        <dbReference type="ARBA" id="ARBA00023134"/>
    </source>
</evidence>
<keyword evidence="7" id="KW-0812">Transmembrane</keyword>
<sequence length="330" mass="37343">MSEEIRRLSVLVDEFSLPFHPEPLVLNVYKRELHLHVESGLGSNLRARLSTALALNIEASQREMTERMASLLPKDTKQVSLSILPRREPFEILYRLNCDNLCADFQEDLEFRFSWGITSLIQRFCGKNANRICLLNFKEKPGDLPTPTESADSSLMFPASKSTDWSIPSKIALASIGSQGTMGGMLVAGAHTIVYSQMMKTIGWRVIAVTGAIYGLLYLYERLTWTNKAKERAFKEQYVAHATKKLRLIVDLTSANCSHQVQQELSSTFAQLCHLVDGSTSEMDARLKELEKEIKALEKAANEAKVLRNKANYLSKELEMFDDTYLRIKD</sequence>
<evidence type="ECO:0000256" key="3">
    <source>
        <dbReference type="ARBA" id="ARBA00022801"/>
    </source>
</evidence>
<reference evidence="9" key="1">
    <citation type="submission" date="2013-04" db="EMBL/GenBank/DDBJ databases">
        <authorList>
            <person name="Qu J."/>
            <person name="Murali S.C."/>
            <person name="Bandaranaike D."/>
            <person name="Bellair M."/>
            <person name="Blankenburg K."/>
            <person name="Chao H."/>
            <person name="Dinh H."/>
            <person name="Doddapaneni H."/>
            <person name="Downs B."/>
            <person name="Dugan-Rocha S."/>
            <person name="Elkadiri S."/>
            <person name="Gnanaolivu R.D."/>
            <person name="Hernandez B."/>
            <person name="Javaid M."/>
            <person name="Jayaseelan J.C."/>
            <person name="Lee S."/>
            <person name="Li M."/>
            <person name="Ming W."/>
            <person name="Munidasa M."/>
            <person name="Muniz J."/>
            <person name="Nguyen L."/>
            <person name="Ongeri F."/>
            <person name="Osuji N."/>
            <person name="Pu L.-L."/>
            <person name="Puazo M."/>
            <person name="Qu C."/>
            <person name="Quiroz J."/>
            <person name="Raj R."/>
            <person name="Weissenberger G."/>
            <person name="Xin Y."/>
            <person name="Zou X."/>
            <person name="Han Y."/>
            <person name="Richards S."/>
            <person name="Worley K."/>
            <person name="Muzny D."/>
            <person name="Gibbs R."/>
        </authorList>
    </citation>
    <scope>NUCLEOTIDE SEQUENCE</scope>
    <source>
        <strain evidence="9">Sampled in the wild</strain>
    </source>
</reference>
<dbReference type="GO" id="GO:0003924">
    <property type="term" value="F:GTPase activity"/>
    <property type="evidence" value="ECO:0007669"/>
    <property type="project" value="InterPro"/>
</dbReference>
<name>A0A8K0KRJ3_LADFU</name>
<dbReference type="Proteomes" id="UP000792457">
    <property type="component" value="Unassembled WGS sequence"/>
</dbReference>
<keyword evidence="7" id="KW-1133">Transmembrane helix</keyword>
<keyword evidence="6" id="KW-0175">Coiled coil</keyword>
<evidence type="ECO:0000313" key="10">
    <source>
        <dbReference type="Proteomes" id="UP000792457"/>
    </source>
</evidence>
<dbReference type="Pfam" id="PF04799">
    <property type="entry name" value="Fzo_mitofusin"/>
    <property type="match status" value="1"/>
</dbReference>
<dbReference type="InterPro" id="IPR006884">
    <property type="entry name" value="Fzo/mitofusin_HR2"/>
</dbReference>
<dbReference type="GO" id="GO:0005741">
    <property type="term" value="C:mitochondrial outer membrane"/>
    <property type="evidence" value="ECO:0007669"/>
    <property type="project" value="InterPro"/>
</dbReference>
<protein>
    <recommendedName>
        <fullName evidence="8">Fzo/mitofusin HR2 domain-containing protein</fullName>
    </recommendedName>
</protein>
<dbReference type="EMBL" id="KZ309534">
    <property type="protein sequence ID" value="KAG8239159.1"/>
    <property type="molecule type" value="Genomic_DNA"/>
</dbReference>
<comment type="subcellular location">
    <subcellularLocation>
        <location evidence="1">Membrane</location>
    </subcellularLocation>
</comment>
<organism evidence="9 10">
    <name type="scientific">Ladona fulva</name>
    <name type="common">Scarce chaser dragonfly</name>
    <name type="synonym">Libellula fulva</name>
    <dbReference type="NCBI Taxonomy" id="123851"/>
    <lineage>
        <taxon>Eukaryota</taxon>
        <taxon>Metazoa</taxon>
        <taxon>Ecdysozoa</taxon>
        <taxon>Arthropoda</taxon>
        <taxon>Hexapoda</taxon>
        <taxon>Insecta</taxon>
        <taxon>Pterygota</taxon>
        <taxon>Palaeoptera</taxon>
        <taxon>Odonata</taxon>
        <taxon>Epiprocta</taxon>
        <taxon>Anisoptera</taxon>
        <taxon>Libelluloidea</taxon>
        <taxon>Libellulidae</taxon>
        <taxon>Ladona</taxon>
    </lineage>
</organism>
<keyword evidence="3" id="KW-0378">Hydrolase</keyword>
<dbReference type="OrthoDB" id="8189061at2759"/>
<feature type="coiled-coil region" evidence="6">
    <location>
        <begin position="280"/>
        <end position="317"/>
    </location>
</feature>
<feature type="transmembrane region" description="Helical" evidence="7">
    <location>
        <begin position="202"/>
        <end position="220"/>
    </location>
</feature>
<dbReference type="InterPro" id="IPR027094">
    <property type="entry name" value="Mitofusin_fam"/>
</dbReference>
<dbReference type="GO" id="GO:0008053">
    <property type="term" value="P:mitochondrial fusion"/>
    <property type="evidence" value="ECO:0007669"/>
    <property type="project" value="InterPro"/>
</dbReference>
<dbReference type="AlphaFoldDB" id="A0A8K0KRJ3"/>
<evidence type="ECO:0000259" key="8">
    <source>
        <dbReference type="Pfam" id="PF04799"/>
    </source>
</evidence>
<dbReference type="GO" id="GO:0051646">
    <property type="term" value="P:mitochondrion localization"/>
    <property type="evidence" value="ECO:0007669"/>
    <property type="project" value="TreeGrafter"/>
</dbReference>
<keyword evidence="5 7" id="KW-0472">Membrane</keyword>
<feature type="domain" description="Fzo/mitofusin HR2" evidence="8">
    <location>
        <begin position="163"/>
        <end position="326"/>
    </location>
</feature>
<dbReference type="PANTHER" id="PTHR10465">
    <property type="entry name" value="TRANSMEMBRANE GTPASE FZO1"/>
    <property type="match status" value="1"/>
</dbReference>
<reference evidence="9" key="2">
    <citation type="submission" date="2017-10" db="EMBL/GenBank/DDBJ databases">
        <title>Ladona fulva Genome sequencing and assembly.</title>
        <authorList>
            <person name="Murali S."/>
            <person name="Richards S."/>
            <person name="Bandaranaike D."/>
            <person name="Bellair M."/>
            <person name="Blankenburg K."/>
            <person name="Chao H."/>
            <person name="Dinh H."/>
            <person name="Doddapaneni H."/>
            <person name="Dugan-Rocha S."/>
            <person name="Elkadiri S."/>
            <person name="Gnanaolivu R."/>
            <person name="Hernandez B."/>
            <person name="Skinner E."/>
            <person name="Javaid M."/>
            <person name="Lee S."/>
            <person name="Li M."/>
            <person name="Ming W."/>
            <person name="Munidasa M."/>
            <person name="Muniz J."/>
            <person name="Nguyen L."/>
            <person name="Hughes D."/>
            <person name="Osuji N."/>
            <person name="Pu L.-L."/>
            <person name="Puazo M."/>
            <person name="Qu C."/>
            <person name="Quiroz J."/>
            <person name="Raj R."/>
            <person name="Weissenberger G."/>
            <person name="Xin Y."/>
            <person name="Zou X."/>
            <person name="Han Y."/>
            <person name="Worley K."/>
            <person name="Muzny D."/>
            <person name="Gibbs R."/>
        </authorList>
    </citation>
    <scope>NUCLEOTIDE SEQUENCE</scope>
    <source>
        <strain evidence="9">Sampled in the wild</strain>
    </source>
</reference>
<evidence type="ECO:0000256" key="1">
    <source>
        <dbReference type="ARBA" id="ARBA00004370"/>
    </source>
</evidence>
<evidence type="ECO:0000256" key="5">
    <source>
        <dbReference type="ARBA" id="ARBA00023136"/>
    </source>
</evidence>
<gene>
    <name evidence="9" type="ORF">J437_LFUL018365</name>
</gene>
<evidence type="ECO:0000313" key="9">
    <source>
        <dbReference type="EMBL" id="KAG8239159.1"/>
    </source>
</evidence>
<evidence type="ECO:0000256" key="2">
    <source>
        <dbReference type="ARBA" id="ARBA00022741"/>
    </source>
</evidence>
<dbReference type="FunFam" id="1.20.5.110:FF:000012">
    <property type="entry name" value="Mitofusin 2"/>
    <property type="match status" value="1"/>
</dbReference>